<proteinExistence type="predicted"/>
<sequence length="135" mass="15711">MKPPSEGREPRSEDVEDYKIFKDQELRKKKLENKQTRKQNIQEIRSQVKNTLGQSSVADGETELVVLVRLRLLVSFPRSEGSRGNSIFCFLLESSHFAKERQRVRVKLCFVPLLVAANGVRHTWIRRMYAVKLDP</sequence>
<protein>
    <submittedName>
        <fullName evidence="1">Uncharacterized protein</fullName>
    </submittedName>
</protein>
<gene>
    <name evidence="1" type="ORF">M9H77_19645</name>
</gene>
<dbReference type="EMBL" id="CM044704">
    <property type="protein sequence ID" value="KAI5669792.1"/>
    <property type="molecule type" value="Genomic_DNA"/>
</dbReference>
<organism evidence="1 2">
    <name type="scientific">Catharanthus roseus</name>
    <name type="common">Madagascar periwinkle</name>
    <name type="synonym">Vinca rosea</name>
    <dbReference type="NCBI Taxonomy" id="4058"/>
    <lineage>
        <taxon>Eukaryota</taxon>
        <taxon>Viridiplantae</taxon>
        <taxon>Streptophyta</taxon>
        <taxon>Embryophyta</taxon>
        <taxon>Tracheophyta</taxon>
        <taxon>Spermatophyta</taxon>
        <taxon>Magnoliopsida</taxon>
        <taxon>eudicotyledons</taxon>
        <taxon>Gunneridae</taxon>
        <taxon>Pentapetalae</taxon>
        <taxon>asterids</taxon>
        <taxon>lamiids</taxon>
        <taxon>Gentianales</taxon>
        <taxon>Apocynaceae</taxon>
        <taxon>Rauvolfioideae</taxon>
        <taxon>Vinceae</taxon>
        <taxon>Catharanthinae</taxon>
        <taxon>Catharanthus</taxon>
    </lineage>
</organism>
<name>A0ACC0BB02_CATRO</name>
<comment type="caution">
    <text evidence="1">The sequence shown here is derived from an EMBL/GenBank/DDBJ whole genome shotgun (WGS) entry which is preliminary data.</text>
</comment>
<evidence type="ECO:0000313" key="2">
    <source>
        <dbReference type="Proteomes" id="UP001060085"/>
    </source>
</evidence>
<keyword evidence="2" id="KW-1185">Reference proteome</keyword>
<accession>A0ACC0BB02</accession>
<evidence type="ECO:0000313" key="1">
    <source>
        <dbReference type="EMBL" id="KAI5669792.1"/>
    </source>
</evidence>
<dbReference type="Proteomes" id="UP001060085">
    <property type="component" value="Linkage Group LG04"/>
</dbReference>
<reference evidence="2" key="1">
    <citation type="journal article" date="2023" name="Nat. Plants">
        <title>Single-cell RNA sequencing provides a high-resolution roadmap for understanding the multicellular compartmentation of specialized metabolism.</title>
        <authorList>
            <person name="Sun S."/>
            <person name="Shen X."/>
            <person name="Li Y."/>
            <person name="Li Y."/>
            <person name="Wang S."/>
            <person name="Li R."/>
            <person name="Zhang H."/>
            <person name="Shen G."/>
            <person name="Guo B."/>
            <person name="Wei J."/>
            <person name="Xu J."/>
            <person name="St-Pierre B."/>
            <person name="Chen S."/>
            <person name="Sun C."/>
        </authorList>
    </citation>
    <scope>NUCLEOTIDE SEQUENCE [LARGE SCALE GENOMIC DNA]</scope>
</reference>